<dbReference type="EMBL" id="JABANM010015722">
    <property type="protein sequence ID" value="KAF4730591.1"/>
    <property type="molecule type" value="Genomic_DNA"/>
</dbReference>
<reference evidence="3 4" key="1">
    <citation type="submission" date="2020-04" db="EMBL/GenBank/DDBJ databases">
        <title>Perkinsus olseni comparative genomics.</title>
        <authorList>
            <person name="Bogema D.R."/>
        </authorList>
    </citation>
    <scope>NUCLEOTIDE SEQUENCE [LARGE SCALE GENOMIC DNA]</scope>
    <source>
        <strain evidence="3">ATCC PRA-205</strain>
    </source>
</reference>
<dbReference type="InterPro" id="IPR050358">
    <property type="entry name" value="RSE1/DDB1/CFT1"/>
</dbReference>
<dbReference type="Pfam" id="PF03178">
    <property type="entry name" value="CPSF_A"/>
    <property type="match status" value="1"/>
</dbReference>
<dbReference type="InterPro" id="IPR015943">
    <property type="entry name" value="WD40/YVTN_repeat-like_dom_sf"/>
</dbReference>
<dbReference type="PANTHER" id="PTHR10644">
    <property type="entry name" value="DNA REPAIR/RNA PROCESSING CPSF FAMILY"/>
    <property type="match status" value="1"/>
</dbReference>
<proteinExistence type="predicted"/>
<feature type="domain" description="RSE1/DDB1/CPSF1 C-terminal" evidence="2">
    <location>
        <begin position="77"/>
        <end position="430"/>
    </location>
</feature>
<gene>
    <name evidence="3" type="primary">CPSF1_1</name>
    <name evidence="3" type="ORF">FOZ62_008720</name>
</gene>
<evidence type="ECO:0000313" key="3">
    <source>
        <dbReference type="EMBL" id="KAF4730591.1"/>
    </source>
</evidence>
<feature type="non-terminal residue" evidence="3">
    <location>
        <position position="1"/>
    </location>
</feature>
<organism evidence="3 4">
    <name type="scientific">Perkinsus olseni</name>
    <name type="common">Perkinsus atlanticus</name>
    <dbReference type="NCBI Taxonomy" id="32597"/>
    <lineage>
        <taxon>Eukaryota</taxon>
        <taxon>Sar</taxon>
        <taxon>Alveolata</taxon>
        <taxon>Perkinsozoa</taxon>
        <taxon>Perkinsea</taxon>
        <taxon>Perkinsida</taxon>
        <taxon>Perkinsidae</taxon>
        <taxon>Perkinsus</taxon>
    </lineage>
</organism>
<comment type="caution">
    <text evidence="3">The sequence shown here is derived from an EMBL/GenBank/DDBJ whole genome shotgun (WGS) entry which is preliminary data.</text>
</comment>
<dbReference type="GO" id="GO:0005634">
    <property type="term" value="C:nucleus"/>
    <property type="evidence" value="ECO:0007669"/>
    <property type="project" value="InterPro"/>
</dbReference>
<evidence type="ECO:0000313" key="4">
    <source>
        <dbReference type="Proteomes" id="UP000574390"/>
    </source>
</evidence>
<dbReference type="InterPro" id="IPR004871">
    <property type="entry name" value="RSE1/DDB1/CPSF1_C"/>
</dbReference>
<sequence>ETPHLCAGGASAVAVVATRQEWDHQEASGLPEHILELSQEFAAQSGLSTTDFSIEDMIAPTAMAKEECPVVRMRDRYQLRVVSRADMRTVLAQYRVHPDEVILDAAFMSDLEGLPDPTSVIAIGSAIQGGEDRSARGGLTLLRVTALASKTASSMAAEKGENALDEDEPDAEGGGPGDIDKSGCSVLVHLDKRGPVSTIHPWRKLLMISIGFRIFVYRWNAKKETLDGMAMLDTMGPSITSLCTVKNYILAGDAIRGLQFARLKHNKQQHTNSISYLAKTHYSQTLPVVAVATSVRDANLGLIALDAHGNIHVSSFSPHFDPIRGTGGDVLLHGRPFFMGTISASIVPSPLDTGALLMPLSDGTMGRLFAVNPSDFTVLSRLFTHLVTMLPSPGSLHAGVQREPVAYRQSQALPDEPTPVVDGEVCRKFLFLNRWIQAEIAQQIGVEDLDELCRAVAMWTKVTDR</sequence>
<dbReference type="Proteomes" id="UP000574390">
    <property type="component" value="Unassembled WGS sequence"/>
</dbReference>
<dbReference type="GO" id="GO:0003676">
    <property type="term" value="F:nucleic acid binding"/>
    <property type="evidence" value="ECO:0007669"/>
    <property type="project" value="InterPro"/>
</dbReference>
<accession>A0A7J6SCX6</accession>
<feature type="region of interest" description="Disordered" evidence="1">
    <location>
        <begin position="157"/>
        <end position="179"/>
    </location>
</feature>
<evidence type="ECO:0000259" key="2">
    <source>
        <dbReference type="Pfam" id="PF03178"/>
    </source>
</evidence>
<name>A0A7J6SCX6_PEROL</name>
<evidence type="ECO:0000256" key="1">
    <source>
        <dbReference type="SAM" id="MobiDB-lite"/>
    </source>
</evidence>
<protein>
    <submittedName>
        <fullName evidence="3">Cleavage and polyadenylation specificity factor subunit 1</fullName>
    </submittedName>
</protein>
<dbReference type="AlphaFoldDB" id="A0A7J6SCX6"/>
<dbReference type="Gene3D" id="2.130.10.10">
    <property type="entry name" value="YVTN repeat-like/Quinoprotein amine dehydrogenase"/>
    <property type="match status" value="1"/>
</dbReference>